<dbReference type="InterPro" id="IPR011042">
    <property type="entry name" value="6-blade_b-propeller_TolB-like"/>
</dbReference>
<dbReference type="SUPFAM" id="SSF101898">
    <property type="entry name" value="NHL repeat"/>
    <property type="match status" value="1"/>
</dbReference>
<gene>
    <name evidence="4" type="ORF">COY37_00035</name>
</gene>
<feature type="repeat" description="NHL" evidence="2">
    <location>
        <begin position="59"/>
        <end position="99"/>
    </location>
</feature>
<name>A0A2M7TBX4_9ACTN</name>
<accession>A0A2M7TBX4</accession>
<dbReference type="InterPro" id="IPR050952">
    <property type="entry name" value="TRIM-NHL_E3_ligases"/>
</dbReference>
<keyword evidence="3" id="KW-0812">Transmembrane</keyword>
<feature type="transmembrane region" description="Helical" evidence="3">
    <location>
        <begin position="343"/>
        <end position="361"/>
    </location>
</feature>
<dbReference type="Proteomes" id="UP000230956">
    <property type="component" value="Unassembled WGS sequence"/>
</dbReference>
<dbReference type="InterPro" id="IPR001258">
    <property type="entry name" value="NHL_repeat"/>
</dbReference>
<dbReference type="Gene3D" id="2.120.10.30">
    <property type="entry name" value="TolB, C-terminal domain"/>
    <property type="match status" value="2"/>
</dbReference>
<dbReference type="GO" id="GO:0008270">
    <property type="term" value="F:zinc ion binding"/>
    <property type="evidence" value="ECO:0007669"/>
    <property type="project" value="UniProtKB-KW"/>
</dbReference>
<evidence type="ECO:0000256" key="1">
    <source>
        <dbReference type="ARBA" id="ARBA00022737"/>
    </source>
</evidence>
<keyword evidence="3" id="KW-0472">Membrane</keyword>
<keyword evidence="1" id="KW-0677">Repeat</keyword>
<dbReference type="EMBL" id="PFNG01000001">
    <property type="protein sequence ID" value="PIZ42709.1"/>
    <property type="molecule type" value="Genomic_DNA"/>
</dbReference>
<dbReference type="SMART" id="SM00564">
    <property type="entry name" value="PQQ"/>
    <property type="match status" value="4"/>
</dbReference>
<feature type="transmembrane region" description="Helical" evidence="3">
    <location>
        <begin position="20"/>
        <end position="40"/>
    </location>
</feature>
<protein>
    <submittedName>
        <fullName evidence="4">Uncharacterized protein</fullName>
    </submittedName>
</protein>
<dbReference type="PANTHER" id="PTHR24104">
    <property type="entry name" value="E3 UBIQUITIN-PROTEIN LIGASE NHLRC1-RELATED"/>
    <property type="match status" value="1"/>
</dbReference>
<sequence length="494" mass="54656">MSLSTDNFYVQDRSALKRYLAIVGFLGLVLLGMLFLYNLLNKPPEVKGDDNPKGLTSLFSIYGFEGDRLNRPTGVTTDANGNIYVADSEKHRILIFDSNGTFIDQFGDAGQKKYELWYPNAVAVADNGQVFVACKQSNRIVIFNADHKPIWQINVPAPLALTIKNNRVYSTTMRGVMIGDVKGNLINNFGTRGPRVGQVDFPTGIAVDDKGTIYVADSLNYRIQAFTPEGKSLWTFGKPIDKKNPLTDRFRTFGLPVSLTIDKDNILYVVDGLGGEITVLDTKGKQLDKVGDWGHNEGQFYYPEGIAYTGNETFVVADKFNDRVQVLRIPSPVITPIQRASGYGLPILALIPLLALILWMLRRRSFRYVFDESFIEEALSKGYAASIISELGKVYVTGSIYEKYKDVEENGVKLGALLKTRPFSPDVAKKITVEHGCTEEEAASISLSKELKGRIAMLTENGRVAQIAAAYGITAKRHDDLVDSQSMHTAHSPA</sequence>
<feature type="repeat" description="NHL" evidence="2">
    <location>
        <begin position="186"/>
        <end position="229"/>
    </location>
</feature>
<dbReference type="Pfam" id="PF01436">
    <property type="entry name" value="NHL"/>
    <property type="match status" value="3"/>
</dbReference>
<proteinExistence type="predicted"/>
<organism evidence="4 5">
    <name type="scientific">Candidatus Aquicultor secundus</name>
    <dbReference type="NCBI Taxonomy" id="1973895"/>
    <lineage>
        <taxon>Bacteria</taxon>
        <taxon>Bacillati</taxon>
        <taxon>Actinomycetota</taxon>
        <taxon>Candidatus Aquicultoria</taxon>
        <taxon>Candidatus Aquicultorales</taxon>
        <taxon>Candidatus Aquicultoraceae</taxon>
        <taxon>Candidatus Aquicultor</taxon>
    </lineage>
</organism>
<keyword evidence="3" id="KW-1133">Transmembrane helix</keyword>
<dbReference type="AlphaFoldDB" id="A0A2M7TBX4"/>
<dbReference type="Gene3D" id="2.40.10.500">
    <property type="match status" value="1"/>
</dbReference>
<reference evidence="5" key="1">
    <citation type="submission" date="2017-09" db="EMBL/GenBank/DDBJ databases">
        <title>Depth-based differentiation of microbial function through sediment-hosted aquifers and enrichment of novel symbionts in the deep terrestrial subsurface.</title>
        <authorList>
            <person name="Probst A.J."/>
            <person name="Ladd B."/>
            <person name="Jarett J.K."/>
            <person name="Geller-Mcgrath D.E."/>
            <person name="Sieber C.M.K."/>
            <person name="Emerson J.B."/>
            <person name="Anantharaman K."/>
            <person name="Thomas B.C."/>
            <person name="Malmstrom R."/>
            <person name="Stieglmeier M."/>
            <person name="Klingl A."/>
            <person name="Woyke T."/>
            <person name="Ryan C.M."/>
            <person name="Banfield J.F."/>
        </authorList>
    </citation>
    <scope>NUCLEOTIDE SEQUENCE [LARGE SCALE GENOMIC DNA]</scope>
</reference>
<dbReference type="InterPro" id="IPR018391">
    <property type="entry name" value="PQQ_b-propeller_rpt"/>
</dbReference>
<evidence type="ECO:0000313" key="5">
    <source>
        <dbReference type="Proteomes" id="UP000230956"/>
    </source>
</evidence>
<evidence type="ECO:0000256" key="3">
    <source>
        <dbReference type="SAM" id="Phobius"/>
    </source>
</evidence>
<comment type="caution">
    <text evidence="4">The sequence shown here is derived from an EMBL/GenBank/DDBJ whole genome shotgun (WGS) entry which is preliminary data.</text>
</comment>
<dbReference type="PROSITE" id="PS51125">
    <property type="entry name" value="NHL"/>
    <property type="match status" value="3"/>
</dbReference>
<evidence type="ECO:0000313" key="4">
    <source>
        <dbReference type="EMBL" id="PIZ42709.1"/>
    </source>
</evidence>
<dbReference type="PANTHER" id="PTHR24104:SF25">
    <property type="entry name" value="PROTEIN LIN-41"/>
    <property type="match status" value="1"/>
</dbReference>
<feature type="repeat" description="NHL" evidence="2">
    <location>
        <begin position="287"/>
        <end position="330"/>
    </location>
</feature>
<evidence type="ECO:0000256" key="2">
    <source>
        <dbReference type="PROSITE-ProRule" id="PRU00504"/>
    </source>
</evidence>